<feature type="compositionally biased region" description="Low complexity" evidence="1">
    <location>
        <begin position="447"/>
        <end position="459"/>
    </location>
</feature>
<evidence type="ECO:0000256" key="1">
    <source>
        <dbReference type="SAM" id="MobiDB-lite"/>
    </source>
</evidence>
<feature type="domain" description="Glutaredoxin" evidence="2">
    <location>
        <begin position="592"/>
        <end position="659"/>
    </location>
</feature>
<dbReference type="SUPFAM" id="SSF52833">
    <property type="entry name" value="Thioredoxin-like"/>
    <property type="match status" value="1"/>
</dbReference>
<dbReference type="GO" id="GO:0007605">
    <property type="term" value="P:sensory perception of sound"/>
    <property type="evidence" value="ECO:0007669"/>
    <property type="project" value="InterPro"/>
</dbReference>
<feature type="compositionally biased region" description="Polar residues" evidence="1">
    <location>
        <begin position="333"/>
        <end position="343"/>
    </location>
</feature>
<feature type="region of interest" description="Disordered" evidence="1">
    <location>
        <begin position="73"/>
        <end position="130"/>
    </location>
</feature>
<dbReference type="PANTHER" id="PTHR46990:SF1">
    <property type="entry name" value="GLUTAREDOXIN DOMAIN-CONTAINING CYSTEINE-RICH PROTEIN 1"/>
    <property type="match status" value="1"/>
</dbReference>
<feature type="region of interest" description="Disordered" evidence="1">
    <location>
        <begin position="292"/>
        <end position="320"/>
    </location>
</feature>
<feature type="compositionally biased region" description="Basic and acidic residues" evidence="1">
    <location>
        <begin position="239"/>
        <end position="260"/>
    </location>
</feature>
<feature type="region of interest" description="Disordered" evidence="1">
    <location>
        <begin position="193"/>
        <end position="268"/>
    </location>
</feature>
<dbReference type="OrthoDB" id="423313at2759"/>
<gene>
    <name evidence="3" type="ORF">DMN91_005257</name>
</gene>
<dbReference type="Gene3D" id="3.40.30.10">
    <property type="entry name" value="Glutaredoxin"/>
    <property type="match status" value="1"/>
</dbReference>
<evidence type="ECO:0000259" key="2">
    <source>
        <dbReference type="Pfam" id="PF00462"/>
    </source>
</evidence>
<dbReference type="EMBL" id="QOIP01000005">
    <property type="protein sequence ID" value="RLU22979.1"/>
    <property type="molecule type" value="Genomic_DNA"/>
</dbReference>
<feature type="region of interest" description="Disordered" evidence="1">
    <location>
        <begin position="440"/>
        <end position="467"/>
    </location>
</feature>
<name>A0A3L8DSW5_OOCBI</name>
<dbReference type="InterPro" id="IPR036249">
    <property type="entry name" value="Thioredoxin-like_sf"/>
</dbReference>
<dbReference type="Pfam" id="PF23733">
    <property type="entry name" value="GRXCR1-2_C"/>
    <property type="match status" value="1"/>
</dbReference>
<sequence>MDETITMTVPPPLPAKTQARDASQAARQTVSIRTVSPSVPTSLATGPGATVFVGVSAPTVDSATTCESIIPEVQSANDGYEEQSGIVESSRQHQQQRWQQSQHHHHSHYHHHHPHHHHQQQQQQQQQQAAHIVKIKINPDGDKNSRVISTVRLTLDDNGKHEIENENARERLVKRADCGAVVVSATNLVNERHRESAGTGNGCVRISVYSGDPPASDSDRERNNNKTCTSSISISGGNDSDKRSQRDDRSDNGDMVHRGTTETLNSSSLGGRSSACFYYNSYQNPLSGMVMSSGQCSPSETLDSGTCSDLDGTPPPLPKKKNASTVILSAGTHNRTGSLTSSGAEVDSDDNESNISCDSLNGAEANGDASEYSVHSRNEDHVETPLLRNIEKTTTTGVAEKLGRITLTNGADDQAEESEGGVRLEQVSAITEIGSFSPALSANVSRSPSDTSSLSKASSTPRVRSPVPAIEQHNGKAVVKEYTYEERKQHEQERTECIDADQNRSSGHKYLYEDDRYYNFHVNELREKNSNREHGAAETDECFAGYKIHEKEAIRSAKGTVRGVKNRVRAGIATFLQTPTSKVYIEREKGRVVLYMTSLGIVRETFTNCMKMKQILWTNMVKYEEADLFRDTELQSELKDRTDSEVVTLPQLFVDGQHIGGVDTVERLNESGELRRILEPYQCKDACVVCNYCGGFQRLLCPICHGSKRSVHRNEFTVEFVALKCAKCDVFGMIRCPHC</sequence>
<dbReference type="InterPro" id="IPR002109">
    <property type="entry name" value="Glutaredoxin"/>
</dbReference>
<dbReference type="Pfam" id="PF00462">
    <property type="entry name" value="Glutaredoxin"/>
    <property type="match status" value="1"/>
</dbReference>
<reference evidence="3" key="1">
    <citation type="journal article" date="2018" name="Genome Res.">
        <title>The genomic architecture and molecular evolution of ant odorant receptors.</title>
        <authorList>
            <person name="McKenzie S.K."/>
            <person name="Kronauer D.J.C."/>
        </authorList>
    </citation>
    <scope>NUCLEOTIDE SEQUENCE [LARGE SCALE GENOMIC DNA]</scope>
    <source>
        <strain evidence="3">Clonal line C1</strain>
    </source>
</reference>
<proteinExistence type="predicted"/>
<comment type="caution">
    <text evidence="3">The sequence shown here is derived from an EMBL/GenBank/DDBJ whole genome shotgun (WGS) entry which is preliminary data.</text>
</comment>
<feature type="compositionally biased region" description="Basic residues" evidence="1">
    <location>
        <begin position="102"/>
        <end position="119"/>
    </location>
</feature>
<dbReference type="AlphaFoldDB" id="A0A3L8DSW5"/>
<dbReference type="PROSITE" id="PS51354">
    <property type="entry name" value="GLUTAREDOXIN_2"/>
    <property type="match status" value="1"/>
</dbReference>
<evidence type="ECO:0000313" key="3">
    <source>
        <dbReference type="EMBL" id="RLU22979.1"/>
    </source>
</evidence>
<feature type="compositionally biased region" description="Low complexity" evidence="1">
    <location>
        <begin position="92"/>
        <end position="101"/>
    </location>
</feature>
<protein>
    <recommendedName>
        <fullName evidence="2">Glutaredoxin domain-containing protein</fullName>
    </recommendedName>
</protein>
<accession>A0A3L8DSW5</accession>
<organism evidence="3">
    <name type="scientific">Ooceraea biroi</name>
    <name type="common">Clonal raider ant</name>
    <name type="synonym">Cerapachys biroi</name>
    <dbReference type="NCBI Taxonomy" id="2015173"/>
    <lineage>
        <taxon>Eukaryota</taxon>
        <taxon>Metazoa</taxon>
        <taxon>Ecdysozoa</taxon>
        <taxon>Arthropoda</taxon>
        <taxon>Hexapoda</taxon>
        <taxon>Insecta</taxon>
        <taxon>Pterygota</taxon>
        <taxon>Neoptera</taxon>
        <taxon>Endopterygota</taxon>
        <taxon>Hymenoptera</taxon>
        <taxon>Apocrita</taxon>
        <taxon>Aculeata</taxon>
        <taxon>Formicoidea</taxon>
        <taxon>Formicidae</taxon>
        <taxon>Dorylinae</taxon>
        <taxon>Ooceraea</taxon>
    </lineage>
</organism>
<dbReference type="InterPro" id="IPR042797">
    <property type="entry name" value="GRXCR1"/>
</dbReference>
<reference evidence="3" key="2">
    <citation type="submission" date="2018-07" db="EMBL/GenBank/DDBJ databases">
        <authorList>
            <person name="Mckenzie S.K."/>
            <person name="Kronauer D.J.C."/>
        </authorList>
    </citation>
    <scope>NUCLEOTIDE SEQUENCE</scope>
    <source>
        <strain evidence="3">Clonal line C1</strain>
    </source>
</reference>
<feature type="compositionally biased region" description="Polar residues" evidence="1">
    <location>
        <begin position="292"/>
        <end position="307"/>
    </location>
</feature>
<feature type="region of interest" description="Disordered" evidence="1">
    <location>
        <begin position="333"/>
        <end position="353"/>
    </location>
</feature>
<dbReference type="Proteomes" id="UP000279307">
    <property type="component" value="Chromosome 5"/>
</dbReference>
<dbReference type="PANTHER" id="PTHR46990">
    <property type="entry name" value="GLUTAREDOXIN DOMAIN-CONTAINING CYSTEINE-RICH PROTEIN 1"/>
    <property type="match status" value="1"/>
</dbReference>